<comment type="caution">
    <text evidence="3">The sequence shown here is derived from an EMBL/GenBank/DDBJ whole genome shotgun (WGS) entry which is preliminary data.</text>
</comment>
<evidence type="ECO:0000313" key="3">
    <source>
        <dbReference type="EMBL" id="MBO1928196.1"/>
    </source>
</evidence>
<keyword evidence="1" id="KW-0812">Transmembrane</keyword>
<gene>
    <name evidence="3" type="ORF">J3998_11480</name>
</gene>
<dbReference type="PROSITE" id="PS50234">
    <property type="entry name" value="VWFA"/>
    <property type="match status" value="1"/>
</dbReference>
<dbReference type="SUPFAM" id="SSF53300">
    <property type="entry name" value="vWA-like"/>
    <property type="match status" value="1"/>
</dbReference>
<dbReference type="EMBL" id="JAGETV010000029">
    <property type="protein sequence ID" value="MBO1928196.1"/>
    <property type="molecule type" value="Genomic_DNA"/>
</dbReference>
<reference evidence="3 4" key="1">
    <citation type="submission" date="2021-03" db="EMBL/GenBank/DDBJ databases">
        <title>Thiomicrorhabdus sp.nov.,novel sulfur-oxidizing bacteria isolated from coastal sediment.</title>
        <authorList>
            <person name="Liu X."/>
        </authorList>
    </citation>
    <scope>NUCLEOTIDE SEQUENCE [LARGE SCALE GENOMIC DNA]</scope>
    <source>
        <strain evidence="3 4">6S2-11</strain>
    </source>
</reference>
<evidence type="ECO:0000313" key="4">
    <source>
        <dbReference type="Proteomes" id="UP000664835"/>
    </source>
</evidence>
<feature type="domain" description="VWFA" evidence="2">
    <location>
        <begin position="102"/>
        <end position="289"/>
    </location>
</feature>
<dbReference type="PANTHER" id="PTHR22550">
    <property type="entry name" value="SPORE GERMINATION PROTEIN"/>
    <property type="match status" value="1"/>
</dbReference>
<dbReference type="InterPro" id="IPR050768">
    <property type="entry name" value="UPF0353/GerABKA_families"/>
</dbReference>
<feature type="transmembrane region" description="Helical" evidence="1">
    <location>
        <begin position="308"/>
        <end position="328"/>
    </location>
</feature>
<dbReference type="PANTHER" id="PTHR22550:SF18">
    <property type="entry name" value="VWFA DOMAIN-CONTAINING PROTEIN"/>
    <property type="match status" value="1"/>
</dbReference>
<keyword evidence="1" id="KW-0472">Membrane</keyword>
<feature type="transmembrane region" description="Helical" evidence="1">
    <location>
        <begin position="71"/>
        <end position="91"/>
    </location>
</feature>
<dbReference type="SMART" id="SM00327">
    <property type="entry name" value="VWA"/>
    <property type="match status" value="1"/>
</dbReference>
<keyword evidence="4" id="KW-1185">Reference proteome</keyword>
<evidence type="ECO:0000259" key="2">
    <source>
        <dbReference type="PROSITE" id="PS50234"/>
    </source>
</evidence>
<organism evidence="3 4">
    <name type="scientific">Thiomicrorhabdus marina</name>
    <dbReference type="NCBI Taxonomy" id="2818442"/>
    <lineage>
        <taxon>Bacteria</taxon>
        <taxon>Pseudomonadati</taxon>
        <taxon>Pseudomonadota</taxon>
        <taxon>Gammaproteobacteria</taxon>
        <taxon>Thiotrichales</taxon>
        <taxon>Piscirickettsiaceae</taxon>
        <taxon>Thiomicrorhabdus</taxon>
    </lineage>
</organism>
<name>A0ABS3Q769_9GAMM</name>
<dbReference type="RefSeq" id="WP_208150811.1">
    <property type="nucleotide sequence ID" value="NZ_JAGETV010000029.1"/>
</dbReference>
<dbReference type="Proteomes" id="UP000664835">
    <property type="component" value="Unassembled WGS sequence"/>
</dbReference>
<dbReference type="InterPro" id="IPR036465">
    <property type="entry name" value="vWFA_dom_sf"/>
</dbReference>
<evidence type="ECO:0000256" key="1">
    <source>
        <dbReference type="SAM" id="Phobius"/>
    </source>
</evidence>
<dbReference type="InterPro" id="IPR002035">
    <property type="entry name" value="VWF_A"/>
</dbReference>
<keyword evidence="1" id="KW-1133">Transmembrane helix</keyword>
<protein>
    <submittedName>
        <fullName evidence="3">VWA domain-containing protein</fullName>
    </submittedName>
</protein>
<proteinExistence type="predicted"/>
<dbReference type="Pfam" id="PF00092">
    <property type="entry name" value="VWA"/>
    <property type="match status" value="1"/>
</dbReference>
<dbReference type="Gene3D" id="3.40.50.410">
    <property type="entry name" value="von Willebrand factor, type A domain"/>
    <property type="match status" value="1"/>
</dbReference>
<accession>A0ABS3Q769</accession>
<sequence length="333" mass="37432">MNWSAYLANFEFIWPWMFALLPLPWLLRILLRPVAENQSTLFAPNIVARVSHSLPSENLVEPEYPRYRVPFGFTLLWILLVIAAARPVWFLNPTPFQQSGKEMMLAVDLSGSMRRADMYLGGDNVDRLTAVKTVVAQFIEQRQGDRMGLVVFGSQAFLLSPLTYDLQTVKTLLNESQIGMAGRNTAIGDAMGLTLKHLRKTGQKHAVLILLTDGSNTSGIDPIEAAKQAQKLHLKIYTVGVGQDRPNGAIMPSRTDMDVATLTKIAEMTGGQFFRANDTAELQQIYQYINQLEAVQHDVFSYRLRSELYFWPLGAAMLLSLLLAWLQLRRMGG</sequence>
<feature type="transmembrane region" description="Helical" evidence="1">
    <location>
        <begin position="12"/>
        <end position="31"/>
    </location>
</feature>